<reference evidence="1" key="1">
    <citation type="journal article" date="2021" name="Proc. Natl. Acad. Sci. U.S.A.">
        <title>A Catalog of Tens of Thousands of Viruses from Human Metagenomes Reveals Hidden Associations with Chronic Diseases.</title>
        <authorList>
            <person name="Tisza M.J."/>
            <person name="Buck C.B."/>
        </authorList>
    </citation>
    <scope>NUCLEOTIDE SEQUENCE</scope>
    <source>
        <strain evidence="1">CteLh2</strain>
    </source>
</reference>
<dbReference type="EMBL" id="BK016017">
    <property type="protein sequence ID" value="DAF89820.1"/>
    <property type="molecule type" value="Genomic_DNA"/>
</dbReference>
<protein>
    <submittedName>
        <fullName evidence="1">Uncharacterized protein</fullName>
    </submittedName>
</protein>
<organism evidence="1">
    <name type="scientific">Siphoviridae sp. cteLh2</name>
    <dbReference type="NCBI Taxonomy" id="2825590"/>
    <lineage>
        <taxon>Viruses</taxon>
        <taxon>Duplodnaviria</taxon>
        <taxon>Heunggongvirae</taxon>
        <taxon>Uroviricota</taxon>
        <taxon>Caudoviricetes</taxon>
    </lineage>
</organism>
<name>A0A8S5U5U9_9CAUD</name>
<sequence>MRFNKRKSFGGNEYVCDIFADSKNDVLIVDKIEGYYGLSQYKEDVCRDFILDSLKEVNQSPYYGVNLYNKNEVENEIKEAIEYLQEKINKLELSREVNNIINKVYED</sequence>
<accession>A0A8S5U5U9</accession>
<proteinExistence type="predicted"/>
<evidence type="ECO:0000313" key="1">
    <source>
        <dbReference type="EMBL" id="DAF89820.1"/>
    </source>
</evidence>